<gene>
    <name evidence="2" type="ORF">SDC9_55026</name>
</gene>
<protein>
    <submittedName>
        <fullName evidence="2">Uncharacterized protein</fullName>
    </submittedName>
</protein>
<dbReference type="EMBL" id="VSSQ01001483">
    <property type="protein sequence ID" value="MPM08712.1"/>
    <property type="molecule type" value="Genomic_DNA"/>
</dbReference>
<feature type="transmembrane region" description="Helical" evidence="1">
    <location>
        <begin position="55"/>
        <end position="72"/>
    </location>
</feature>
<accession>A0A644WY18</accession>
<sequence length="106" mass="12113">MQGGFIGIKHIQAILQHVILAIRIEFHSDSCINKWFVFAVELDHLFAIVKTNADVVSLLVELIVVCIGIVFYRQPFRKLLIVYILSVSLHSEHGSNYSKNNNNDYN</sequence>
<evidence type="ECO:0000313" key="2">
    <source>
        <dbReference type="EMBL" id="MPM08712.1"/>
    </source>
</evidence>
<keyword evidence="1" id="KW-1133">Transmembrane helix</keyword>
<organism evidence="2">
    <name type="scientific">bioreactor metagenome</name>
    <dbReference type="NCBI Taxonomy" id="1076179"/>
    <lineage>
        <taxon>unclassified sequences</taxon>
        <taxon>metagenomes</taxon>
        <taxon>ecological metagenomes</taxon>
    </lineage>
</organism>
<name>A0A644WY18_9ZZZZ</name>
<keyword evidence="1" id="KW-0472">Membrane</keyword>
<dbReference type="AlphaFoldDB" id="A0A644WY18"/>
<reference evidence="2" key="1">
    <citation type="submission" date="2019-08" db="EMBL/GenBank/DDBJ databases">
        <authorList>
            <person name="Kucharzyk K."/>
            <person name="Murdoch R.W."/>
            <person name="Higgins S."/>
            <person name="Loffler F."/>
        </authorList>
    </citation>
    <scope>NUCLEOTIDE SEQUENCE</scope>
</reference>
<evidence type="ECO:0000256" key="1">
    <source>
        <dbReference type="SAM" id="Phobius"/>
    </source>
</evidence>
<comment type="caution">
    <text evidence="2">The sequence shown here is derived from an EMBL/GenBank/DDBJ whole genome shotgun (WGS) entry which is preliminary data.</text>
</comment>
<proteinExistence type="predicted"/>
<keyword evidence="1" id="KW-0812">Transmembrane</keyword>